<feature type="domain" description="PLAT" evidence="3">
    <location>
        <begin position="594"/>
        <end position="709"/>
    </location>
</feature>
<keyword evidence="4" id="KW-1185">Reference proteome</keyword>
<organism evidence="4 5">
    <name type="scientific">Petromyzon marinus</name>
    <name type="common">Sea lamprey</name>
    <dbReference type="NCBI Taxonomy" id="7757"/>
    <lineage>
        <taxon>Eukaryota</taxon>
        <taxon>Metazoa</taxon>
        <taxon>Chordata</taxon>
        <taxon>Craniata</taxon>
        <taxon>Vertebrata</taxon>
        <taxon>Cyclostomata</taxon>
        <taxon>Hyperoartia</taxon>
        <taxon>Petromyzontiformes</taxon>
        <taxon>Petromyzontidae</taxon>
        <taxon>Petromyzon</taxon>
    </lineage>
</organism>
<feature type="domain" description="PLAT" evidence="3">
    <location>
        <begin position="901"/>
        <end position="1020"/>
    </location>
</feature>
<feature type="domain" description="PLAT" evidence="3">
    <location>
        <begin position="1214"/>
        <end position="1332"/>
    </location>
</feature>
<proteinExistence type="predicted"/>
<evidence type="ECO:0000256" key="2">
    <source>
        <dbReference type="SAM" id="MobiDB-lite"/>
    </source>
</evidence>
<dbReference type="KEGG" id="pmrn:116942134"/>
<feature type="domain" description="PLAT" evidence="3">
    <location>
        <begin position="72"/>
        <end position="193"/>
    </location>
</feature>
<name>A0AAJ7WTW0_PETMA</name>
<dbReference type="Proteomes" id="UP001318040">
    <property type="component" value="Chromosome 13"/>
</dbReference>
<feature type="domain" description="PLAT" evidence="3">
    <location>
        <begin position="331"/>
        <end position="446"/>
    </location>
</feature>
<dbReference type="InterPro" id="IPR036392">
    <property type="entry name" value="PLAT/LH2_dom_sf"/>
</dbReference>
<feature type="compositionally biased region" description="Low complexity" evidence="2">
    <location>
        <begin position="1129"/>
        <end position="1138"/>
    </location>
</feature>
<feature type="domain" description="PLAT" evidence="3">
    <location>
        <begin position="460"/>
        <end position="581"/>
    </location>
</feature>
<dbReference type="SUPFAM" id="SSF49723">
    <property type="entry name" value="Lipase/lipooxygenase domain (PLAT/LH2 domain)"/>
    <property type="match status" value="10"/>
</dbReference>
<evidence type="ECO:0000313" key="4">
    <source>
        <dbReference type="Proteomes" id="UP001318040"/>
    </source>
</evidence>
<gene>
    <name evidence="5" type="primary">LOC116942134</name>
</gene>
<dbReference type="Pfam" id="PF01477">
    <property type="entry name" value="PLAT"/>
    <property type="match status" value="10"/>
</dbReference>
<feature type="region of interest" description="Disordered" evidence="2">
    <location>
        <begin position="1129"/>
        <end position="1150"/>
    </location>
</feature>
<evidence type="ECO:0000259" key="3">
    <source>
        <dbReference type="PROSITE" id="PS50095"/>
    </source>
</evidence>
<evidence type="ECO:0000256" key="1">
    <source>
        <dbReference type="PROSITE-ProRule" id="PRU00152"/>
    </source>
</evidence>
<dbReference type="PROSITE" id="PS50095">
    <property type="entry name" value="PLAT"/>
    <property type="match status" value="10"/>
</dbReference>
<feature type="domain" description="PLAT" evidence="3">
    <location>
        <begin position="1031"/>
        <end position="1147"/>
    </location>
</feature>
<dbReference type="PANTHER" id="PTHR45901">
    <property type="entry name" value="PROTEIN CBG12474"/>
    <property type="match status" value="1"/>
</dbReference>
<dbReference type="PANTHER" id="PTHR45901:SF3">
    <property type="entry name" value="LIPOXYGENASE HOMOLOGY DOMAIN-CONTAINING PROTEIN 1"/>
    <property type="match status" value="1"/>
</dbReference>
<evidence type="ECO:0000313" key="5">
    <source>
        <dbReference type="RefSeq" id="XP_032809632.1"/>
    </source>
</evidence>
<protein>
    <submittedName>
        <fullName evidence="5">Lipoxygenase homology domain-containing protein 1-like</fullName>
    </submittedName>
</protein>
<dbReference type="InterPro" id="IPR001024">
    <property type="entry name" value="PLAT/LH2_dom"/>
</dbReference>
<dbReference type="CDD" id="cd01756">
    <property type="entry name" value="PLAT_repeat"/>
    <property type="match status" value="9"/>
</dbReference>
<feature type="region of interest" description="Disordered" evidence="2">
    <location>
        <begin position="1338"/>
        <end position="1358"/>
    </location>
</feature>
<comment type="caution">
    <text evidence="1">Lacks conserved residue(s) required for the propagation of feature annotation.</text>
</comment>
<dbReference type="InterPro" id="IPR052970">
    <property type="entry name" value="Inner_ear_hair_cell_LOXHD"/>
</dbReference>
<dbReference type="Gene3D" id="2.40.180.10">
    <property type="entry name" value="Catalase core domain"/>
    <property type="match status" value="8"/>
</dbReference>
<accession>A0AAJ7WTW0</accession>
<sequence length="1451" mass="158214">MTRSLRGAARTMDVGLYSRGRHVNGRMGSLPPYAPFNDPHLLDYYTRKFAMEPRPPSTAGRGGSARSTRGGVLYTVTVKTGDRKNAGTQARVYLQMKGSKGRVNKKRLYKKSSSGIGDFRFGRGSSHTFRLHGPELGELKAITLEHDGLEEHDAWFVEEVSVTSASRARTWTLPCHCWLSLHRSDCQISRTFTPLARESHTVYEVVTVTGDVRGASTDANVSVTLFGERGSTAKLQLTSAGKDCFERGKTDTFKVKANCVGPLRKIRVEHDNRGSAPGWFLERVVVTDVSRPGARCFFPCGQWLSRDEGDGRTVRDLLGSADPMHAPRKPKKYEVTVFTGDERGAGTDADVSINIFGELGDTGERRLDSRRNNFERGKQDKFTLDSPNLGRLTKISIGHNNRGPSPGWFLDKVVVDDSDAGVVYQFPVRRWLSEDEDDGRIRREIPVAGGSVTDGGAGGTLYTLRVLTGDKRGAGTDARVYAVLHGAGAGGARPGSSGRLELRGGSFERGGTDVFQLEAGRDVASPLARLTVGHDNSGAAPGWFCEKVVVLCPGTGVEQTFPCGRWLDRREGDGLIECELLEDLSLRKTVAKRQPSSVWVHTSDVRNAGTDANVSFQLYGERGHSEEILLDNKSDNFERGQTDKFTVELPDLGPLYKMRVWHDCTHPFAGWHLDKVTVWIAGGRERYTFRCGRWLDVNEGDGEIVRELPAEGPSVRQPLPGACKPTAGSYKIPTILCTALSEMFYNTLQDMVGRPTMPHKAPGGVSVMLVQYAVLVETGKCAGAGTDAAVSLCLYGERGDTGNRVLQRSSSHRNKFERGNTDEFVLEAVSLGRLDRVRIGHDGKGASAGWFLERVEVRDKSRPEGPAQVFPCSRWLSEGEDDGQIVRELLPSGHSQILKNISYHVKVRTGDVRNAGTDANVYVRLVGEAGETAKIPLRTSANKTGNKFERGRVDVFTIEGGDIGKVRRLVIGHDDSGPGAGWFLEGVEVEVPAQGLAYTFPCGRWLASDEGDRRTEVELQPGQVQERNKLINYEVTVRTGDVRGAGTDAAVFVQLYGERGKTEQKTLASRSDSFEKGATDVFKLEAEDVGRLAKLRVGHDDKGISSAWFLDSVTVRRFRGKRELAAAAAANGARTNGEAGAGRRDGSRRGSLAGVAAPMAALAGKGPGGEAAGAADGDVETYTFVCRRWLARNEDDGQVVRELLPQEGSALKECTYSVHVFTGDVRGAGSNANVFITVYGTAGDSGERQLRDSEKHRNKFERANEDVFTVAAVDLGELKKVRLRHDNSGVSAGWFLDRVEVTEQTSQRKYVFPCGRWLAVDEDDGQVARELVAQDPARAKAPALGSAKRPKSSTSLSLEQKAQLTTYNIKVKTGDKRGSGTDANVYMVLYGEKDDTGKVNLKSSKTNKNKFERGQTDEFTLEAVDIGALKKIKIGHDNAGTPPSRMLSEAI</sequence>
<dbReference type="RefSeq" id="XP_032809632.1">
    <property type="nucleotide sequence ID" value="XM_032953741.1"/>
</dbReference>
<dbReference type="SMART" id="SM00308">
    <property type="entry name" value="LH2"/>
    <property type="match status" value="8"/>
</dbReference>
<dbReference type="Gene3D" id="2.60.60.20">
    <property type="entry name" value="PLAT/LH2 domain"/>
    <property type="match status" value="2"/>
</dbReference>
<feature type="domain" description="PLAT" evidence="3">
    <location>
        <begin position="201"/>
        <end position="318"/>
    </location>
</feature>
<feature type="domain" description="PLAT" evidence="3">
    <location>
        <begin position="1365"/>
        <end position="1451"/>
    </location>
</feature>
<reference evidence="5" key="1">
    <citation type="submission" date="2025-08" db="UniProtKB">
        <authorList>
            <consortium name="RefSeq"/>
        </authorList>
    </citation>
    <scope>IDENTIFICATION</scope>
    <source>
        <tissue evidence="5">Sperm</tissue>
    </source>
</reference>
<feature type="domain" description="PLAT" evidence="3">
    <location>
        <begin position="770"/>
        <end position="890"/>
    </location>
</feature>